<organism evidence="8 9">
    <name type="scientific">Aeromicrobium panaciterrae</name>
    <dbReference type="NCBI Taxonomy" id="363861"/>
    <lineage>
        <taxon>Bacteria</taxon>
        <taxon>Bacillati</taxon>
        <taxon>Actinomycetota</taxon>
        <taxon>Actinomycetes</taxon>
        <taxon>Propionibacteriales</taxon>
        <taxon>Nocardioidaceae</taxon>
        <taxon>Aeromicrobium</taxon>
    </lineage>
</organism>
<sequence>MRRTGLELSSALAVASFIAAAMVAWYCDLPLRDPDGSTGPTFIRLPAIVLLALLLDIVPRAIIRASTWRSIRESVVEVARERWQLASLRFMLVGLIGWYVTYASIRNLKGMVPFANGELYDTQLDRLDQAMFAGHRPAVLLHDVLGTDIAAHVLSFFYIVWIVALPASLAVALVWARRDRVSSWWVTAVSLDWIMGVILNFALPTLGPIYDRPGDFAGLAETGTTSLQQSMWTERLQVLADPANTHTVQNIAAFASLHVAIATTACIVAHRAGLHRALVQALRVFLVITMIATVYFGWHYVSDVIAGLLVGIVAAWVAERFAAPEEAERDDPAGEASPKRATAQNLAAKPGRS</sequence>
<evidence type="ECO:0000256" key="4">
    <source>
        <dbReference type="ARBA" id="ARBA00023136"/>
    </source>
</evidence>
<evidence type="ECO:0000259" key="7">
    <source>
        <dbReference type="Pfam" id="PF14378"/>
    </source>
</evidence>
<comment type="caution">
    <text evidence="8">The sequence shown here is derived from an EMBL/GenBank/DDBJ whole genome shotgun (WGS) entry which is preliminary data.</text>
</comment>
<comment type="subcellular location">
    <subcellularLocation>
        <location evidence="1">Membrane</location>
        <topology evidence="1">Multi-pass membrane protein</topology>
    </subcellularLocation>
</comment>
<accession>A0ABU1UPJ5</accession>
<dbReference type="Proteomes" id="UP001257739">
    <property type="component" value="Unassembled WGS sequence"/>
</dbReference>
<dbReference type="InterPro" id="IPR026841">
    <property type="entry name" value="Aur1/Ipt1"/>
</dbReference>
<keyword evidence="2 6" id="KW-0812">Transmembrane</keyword>
<feature type="transmembrane region" description="Helical" evidence="6">
    <location>
        <begin position="12"/>
        <end position="31"/>
    </location>
</feature>
<dbReference type="PANTHER" id="PTHR31310:SF7">
    <property type="entry name" value="PA-PHOSPHATASE RELATED-FAMILY PROTEIN DDB_G0268928"/>
    <property type="match status" value="1"/>
</dbReference>
<dbReference type="Pfam" id="PF14378">
    <property type="entry name" value="PAP2_3"/>
    <property type="match status" value="1"/>
</dbReference>
<keyword evidence="4 6" id="KW-0472">Membrane</keyword>
<evidence type="ECO:0000256" key="6">
    <source>
        <dbReference type="SAM" id="Phobius"/>
    </source>
</evidence>
<feature type="transmembrane region" description="Helical" evidence="6">
    <location>
        <begin position="149"/>
        <end position="176"/>
    </location>
</feature>
<evidence type="ECO:0000313" key="8">
    <source>
        <dbReference type="EMBL" id="MDR7087079.1"/>
    </source>
</evidence>
<feature type="transmembrane region" description="Helical" evidence="6">
    <location>
        <begin position="43"/>
        <end position="63"/>
    </location>
</feature>
<feature type="transmembrane region" description="Helical" evidence="6">
    <location>
        <begin position="281"/>
        <end position="298"/>
    </location>
</feature>
<dbReference type="InterPro" id="IPR036938">
    <property type="entry name" value="PAP2/HPO_sf"/>
</dbReference>
<evidence type="ECO:0000256" key="2">
    <source>
        <dbReference type="ARBA" id="ARBA00022692"/>
    </source>
</evidence>
<feature type="region of interest" description="Disordered" evidence="5">
    <location>
        <begin position="326"/>
        <end position="353"/>
    </location>
</feature>
<evidence type="ECO:0000256" key="3">
    <source>
        <dbReference type="ARBA" id="ARBA00022989"/>
    </source>
</evidence>
<dbReference type="InterPro" id="IPR052185">
    <property type="entry name" value="IPC_Synthase-Related"/>
</dbReference>
<dbReference type="Gene3D" id="1.20.144.10">
    <property type="entry name" value="Phosphatidic acid phosphatase type 2/haloperoxidase"/>
    <property type="match status" value="1"/>
</dbReference>
<gene>
    <name evidence="8" type="ORF">J2X11_001918</name>
</gene>
<keyword evidence="9" id="KW-1185">Reference proteome</keyword>
<dbReference type="EMBL" id="JAVDWH010000001">
    <property type="protein sequence ID" value="MDR7087079.1"/>
    <property type="molecule type" value="Genomic_DNA"/>
</dbReference>
<feature type="domain" description="Inositolphosphotransferase Aur1/Ipt1" evidence="7">
    <location>
        <begin position="123"/>
        <end position="316"/>
    </location>
</feature>
<protein>
    <submittedName>
        <fullName evidence="8">Membrane-associated phospholipid phosphatase</fullName>
    </submittedName>
</protein>
<dbReference type="RefSeq" id="WP_309970107.1">
    <property type="nucleotide sequence ID" value="NZ_JAVDWH010000001.1"/>
</dbReference>
<evidence type="ECO:0000256" key="5">
    <source>
        <dbReference type="SAM" id="MobiDB-lite"/>
    </source>
</evidence>
<keyword evidence="3 6" id="KW-1133">Transmembrane helix</keyword>
<evidence type="ECO:0000256" key="1">
    <source>
        <dbReference type="ARBA" id="ARBA00004141"/>
    </source>
</evidence>
<name>A0ABU1UPJ5_9ACTN</name>
<reference evidence="8 9" key="1">
    <citation type="submission" date="2023-07" db="EMBL/GenBank/DDBJ databases">
        <title>Sorghum-associated microbial communities from plants grown in Nebraska, USA.</title>
        <authorList>
            <person name="Schachtman D."/>
        </authorList>
    </citation>
    <scope>NUCLEOTIDE SEQUENCE [LARGE SCALE GENOMIC DNA]</scope>
    <source>
        <strain evidence="8 9">BE248</strain>
    </source>
</reference>
<proteinExistence type="predicted"/>
<feature type="transmembrane region" description="Helical" evidence="6">
    <location>
        <begin position="251"/>
        <end position="269"/>
    </location>
</feature>
<dbReference type="SUPFAM" id="SSF48317">
    <property type="entry name" value="Acid phosphatase/Vanadium-dependent haloperoxidase"/>
    <property type="match status" value="1"/>
</dbReference>
<dbReference type="PANTHER" id="PTHR31310">
    <property type="match status" value="1"/>
</dbReference>
<evidence type="ECO:0000313" key="9">
    <source>
        <dbReference type="Proteomes" id="UP001257739"/>
    </source>
</evidence>
<feature type="transmembrane region" description="Helical" evidence="6">
    <location>
        <begin position="83"/>
        <end position="105"/>
    </location>
</feature>
<feature type="transmembrane region" description="Helical" evidence="6">
    <location>
        <begin position="183"/>
        <end position="203"/>
    </location>
</feature>